<feature type="region of interest" description="Disordered" evidence="1">
    <location>
        <begin position="27"/>
        <end position="67"/>
    </location>
</feature>
<dbReference type="EMBL" id="JAOTPO010000007">
    <property type="protein sequence ID" value="MDE5414015.1"/>
    <property type="molecule type" value="Genomic_DNA"/>
</dbReference>
<evidence type="ECO:0000313" key="4">
    <source>
        <dbReference type="Proteomes" id="UP001148125"/>
    </source>
</evidence>
<dbReference type="PROSITE" id="PS51257">
    <property type="entry name" value="PROKAR_LIPOPROTEIN"/>
    <property type="match status" value="1"/>
</dbReference>
<evidence type="ECO:0000256" key="2">
    <source>
        <dbReference type="SAM" id="SignalP"/>
    </source>
</evidence>
<feature type="compositionally biased region" description="Basic and acidic residues" evidence="1">
    <location>
        <begin position="53"/>
        <end position="63"/>
    </location>
</feature>
<name>A0ABT5VFG0_9BACI</name>
<keyword evidence="4" id="KW-1185">Reference proteome</keyword>
<reference evidence="3" key="1">
    <citation type="submission" date="2024-05" db="EMBL/GenBank/DDBJ databases">
        <title>Alkalihalobacillus sp. strain MEB203 novel alkaliphilic bacterium from Lonar Lake, India.</title>
        <authorList>
            <person name="Joshi A."/>
            <person name="Thite S."/>
            <person name="Mengade P."/>
        </authorList>
    </citation>
    <scope>NUCLEOTIDE SEQUENCE</scope>
    <source>
        <strain evidence="3">MEB 203</strain>
    </source>
</reference>
<comment type="caution">
    <text evidence="3">The sequence shown here is derived from an EMBL/GenBank/DDBJ whole genome shotgun (WGS) entry which is preliminary data.</text>
</comment>
<feature type="chain" id="PRO_5046154974" description="Lipoprotein" evidence="2">
    <location>
        <begin position="23"/>
        <end position="421"/>
    </location>
</feature>
<sequence>MKLSIMMSSLILGFLLLTGCQSDDQAASLSTEEKEQVEQEKQAEEAEVEPEENTAKNEPHANVETESLDVLGANSRFALSMRDDHNETYQIHIYAEDEQRGTLDAPSFQGSEGDIFYSGFYNLYVSEDGSDYGVKQEHLSLFYTEEGFSQTFNEGVEMAYISSHPDGRDILVLYQREATNVNSVHLFTIQNGQLQSVTPTDHWISLFGGQFKNIGDGRFQTVDYLNHETDIGHGWVFNTWELEGETLALNLIDQKVYNDGTYYDGFNFGQDLYHQWNSDTSFHFPYAFIPVTREWLTLAEQGLLPTAKFPLGTSYETIVAEKGEPIESNDMIGGVATHFFNHVGYSTYFTGEDDVIVLVLRGELIAGDVNTLIDTLGQPDRQMIDERYIDTELLFYETGIYELAIEIRNSDEIFTVTLSSR</sequence>
<evidence type="ECO:0000313" key="3">
    <source>
        <dbReference type="EMBL" id="MDE5414015.1"/>
    </source>
</evidence>
<feature type="signal peptide" evidence="2">
    <location>
        <begin position="1"/>
        <end position="22"/>
    </location>
</feature>
<proteinExistence type="predicted"/>
<accession>A0ABT5VFG0</accession>
<evidence type="ECO:0000256" key="1">
    <source>
        <dbReference type="SAM" id="MobiDB-lite"/>
    </source>
</evidence>
<dbReference type="RefSeq" id="WP_275118632.1">
    <property type="nucleotide sequence ID" value="NZ_JAOTPO010000007.1"/>
</dbReference>
<organism evidence="3 4">
    <name type="scientific">Alkalihalobacterium chitinilyticum</name>
    <dbReference type="NCBI Taxonomy" id="2980103"/>
    <lineage>
        <taxon>Bacteria</taxon>
        <taxon>Bacillati</taxon>
        <taxon>Bacillota</taxon>
        <taxon>Bacilli</taxon>
        <taxon>Bacillales</taxon>
        <taxon>Bacillaceae</taxon>
        <taxon>Alkalihalobacterium</taxon>
    </lineage>
</organism>
<dbReference type="Proteomes" id="UP001148125">
    <property type="component" value="Unassembled WGS sequence"/>
</dbReference>
<protein>
    <recommendedName>
        <fullName evidence="5">Lipoprotein</fullName>
    </recommendedName>
</protein>
<keyword evidence="2" id="KW-0732">Signal</keyword>
<evidence type="ECO:0008006" key="5">
    <source>
        <dbReference type="Google" id="ProtNLM"/>
    </source>
</evidence>
<feature type="compositionally biased region" description="Basic and acidic residues" evidence="1">
    <location>
        <begin position="31"/>
        <end position="44"/>
    </location>
</feature>
<gene>
    <name evidence="3" type="ORF">N7Z68_11545</name>
</gene>